<sequence length="185" mass="19290">MRNIMLAALAATALTASPAMAATTITVTGEVRGLYNGDPYGPQLATFTGVSAQDAPVNNAGTNFFDVYLLEGLKVVSLGNTFIFTGTGFNYYTSASAGYSGFANGINSNVIRFDNETGDFISTDNSTFTLTLNGNPVTANFTGVGDFVASAAVPETATWGMMITGFGMMGAGMRSRRRSTKVSFA</sequence>
<keyword evidence="1" id="KW-0732">Signal</keyword>
<reference evidence="3" key="1">
    <citation type="submission" date="2020-09" db="EMBL/GenBank/DDBJ databases">
        <title>Sphingomonas sp., a new species isolated from pork steak.</title>
        <authorList>
            <person name="Heidler von Heilborn D."/>
        </authorList>
    </citation>
    <scope>NUCLEOTIDE SEQUENCE [LARGE SCALE GENOMIC DNA]</scope>
</reference>
<evidence type="ECO:0000313" key="2">
    <source>
        <dbReference type="EMBL" id="QQV78078.1"/>
    </source>
</evidence>
<evidence type="ECO:0000313" key="3">
    <source>
        <dbReference type="Proteomes" id="UP000595894"/>
    </source>
</evidence>
<accession>A0A974NWC1</accession>
<evidence type="ECO:0000256" key="1">
    <source>
        <dbReference type="SAM" id="SignalP"/>
    </source>
</evidence>
<dbReference type="AlphaFoldDB" id="A0A974NWC1"/>
<dbReference type="RefSeq" id="WP_202095008.1">
    <property type="nucleotide sequence ID" value="NZ_CP061035.1"/>
</dbReference>
<dbReference type="EMBL" id="CP061035">
    <property type="protein sequence ID" value="QQV78078.1"/>
    <property type="molecule type" value="Genomic_DNA"/>
</dbReference>
<organism evidence="2 3">
    <name type="scientific">Sphingomonas aliaeris</name>
    <dbReference type="NCBI Taxonomy" id="2759526"/>
    <lineage>
        <taxon>Bacteria</taxon>
        <taxon>Pseudomonadati</taxon>
        <taxon>Pseudomonadota</taxon>
        <taxon>Alphaproteobacteria</taxon>
        <taxon>Sphingomonadales</taxon>
        <taxon>Sphingomonadaceae</taxon>
        <taxon>Sphingomonas</taxon>
    </lineage>
</organism>
<protein>
    <recommendedName>
        <fullName evidence="4">PEP-CTERM sorting domain-containing protein</fullName>
    </recommendedName>
</protein>
<name>A0A974NWC1_9SPHN</name>
<proteinExistence type="predicted"/>
<feature type="chain" id="PRO_5036731992" description="PEP-CTERM sorting domain-containing protein" evidence="1">
    <location>
        <begin position="22"/>
        <end position="185"/>
    </location>
</feature>
<evidence type="ECO:0008006" key="4">
    <source>
        <dbReference type="Google" id="ProtNLM"/>
    </source>
</evidence>
<dbReference type="Proteomes" id="UP000595894">
    <property type="component" value="Chromosome"/>
</dbReference>
<feature type="signal peptide" evidence="1">
    <location>
        <begin position="1"/>
        <end position="21"/>
    </location>
</feature>
<gene>
    <name evidence="2" type="ORF">H5J25_04900</name>
</gene>
<keyword evidence="3" id="KW-1185">Reference proteome</keyword>
<dbReference type="KEGG" id="sari:H5J25_04900"/>